<dbReference type="PROSITE" id="PS50297">
    <property type="entry name" value="ANK_REP_REGION"/>
    <property type="match status" value="1"/>
</dbReference>
<protein>
    <recommendedName>
        <fullName evidence="7">Ankyrin repeat protein</fullName>
    </recommendedName>
</protein>
<reference evidence="5" key="1">
    <citation type="journal article" date="2023" name="Mol. Phylogenet. Evol.">
        <title>Genome-scale phylogeny and comparative genomics of the fungal order Sordariales.</title>
        <authorList>
            <person name="Hensen N."/>
            <person name="Bonometti L."/>
            <person name="Westerberg I."/>
            <person name="Brannstrom I.O."/>
            <person name="Guillou S."/>
            <person name="Cros-Aarteil S."/>
            <person name="Calhoun S."/>
            <person name="Haridas S."/>
            <person name="Kuo A."/>
            <person name="Mondo S."/>
            <person name="Pangilinan J."/>
            <person name="Riley R."/>
            <person name="LaButti K."/>
            <person name="Andreopoulos B."/>
            <person name="Lipzen A."/>
            <person name="Chen C."/>
            <person name="Yan M."/>
            <person name="Daum C."/>
            <person name="Ng V."/>
            <person name="Clum A."/>
            <person name="Steindorff A."/>
            <person name="Ohm R.A."/>
            <person name="Martin F."/>
            <person name="Silar P."/>
            <person name="Natvig D.O."/>
            <person name="Lalanne C."/>
            <person name="Gautier V."/>
            <person name="Ament-Velasquez S.L."/>
            <person name="Kruys A."/>
            <person name="Hutchinson M.I."/>
            <person name="Powell A.J."/>
            <person name="Barry K."/>
            <person name="Miller A.N."/>
            <person name="Grigoriev I.V."/>
            <person name="Debuchy R."/>
            <person name="Gladieux P."/>
            <person name="Hiltunen Thoren M."/>
            <person name="Johannesson H."/>
        </authorList>
    </citation>
    <scope>NUCLEOTIDE SEQUENCE</scope>
    <source>
        <strain evidence="5">CBS 892.96</strain>
    </source>
</reference>
<gene>
    <name evidence="5" type="ORF">QBC36DRAFT_359397</name>
</gene>
<organism evidence="5 6">
    <name type="scientific">Triangularia setosa</name>
    <dbReference type="NCBI Taxonomy" id="2587417"/>
    <lineage>
        <taxon>Eukaryota</taxon>
        <taxon>Fungi</taxon>
        <taxon>Dikarya</taxon>
        <taxon>Ascomycota</taxon>
        <taxon>Pezizomycotina</taxon>
        <taxon>Sordariomycetes</taxon>
        <taxon>Sordariomycetidae</taxon>
        <taxon>Sordariales</taxon>
        <taxon>Podosporaceae</taxon>
        <taxon>Triangularia</taxon>
    </lineage>
</organism>
<evidence type="ECO:0000313" key="5">
    <source>
        <dbReference type="EMBL" id="KAK4173670.1"/>
    </source>
</evidence>
<evidence type="ECO:0000256" key="4">
    <source>
        <dbReference type="SAM" id="MobiDB-lite"/>
    </source>
</evidence>
<feature type="compositionally biased region" description="Pro residues" evidence="4">
    <location>
        <begin position="12"/>
        <end position="21"/>
    </location>
</feature>
<dbReference type="PANTHER" id="PTHR24126">
    <property type="entry name" value="ANKYRIN REPEAT, PH AND SEC7 DOMAIN CONTAINING PROTEIN SECG-RELATED"/>
    <property type="match status" value="1"/>
</dbReference>
<dbReference type="SMART" id="SM00248">
    <property type="entry name" value="ANK"/>
    <property type="match status" value="6"/>
</dbReference>
<dbReference type="PANTHER" id="PTHR24126:SF14">
    <property type="entry name" value="ANK_REP_REGION DOMAIN-CONTAINING PROTEIN"/>
    <property type="match status" value="1"/>
</dbReference>
<keyword evidence="1" id="KW-0677">Repeat</keyword>
<dbReference type="SUPFAM" id="SSF48403">
    <property type="entry name" value="Ankyrin repeat"/>
    <property type="match status" value="2"/>
</dbReference>
<evidence type="ECO:0000256" key="3">
    <source>
        <dbReference type="PROSITE-ProRule" id="PRU00023"/>
    </source>
</evidence>
<keyword evidence="6" id="KW-1185">Reference proteome</keyword>
<evidence type="ECO:0000256" key="2">
    <source>
        <dbReference type="ARBA" id="ARBA00023043"/>
    </source>
</evidence>
<dbReference type="Gene3D" id="1.25.40.20">
    <property type="entry name" value="Ankyrin repeat-containing domain"/>
    <property type="match status" value="2"/>
</dbReference>
<comment type="caution">
    <text evidence="5">The sequence shown here is derived from an EMBL/GenBank/DDBJ whole genome shotgun (WGS) entry which is preliminary data.</text>
</comment>
<feature type="repeat" description="ANK" evidence="3">
    <location>
        <begin position="807"/>
        <end position="839"/>
    </location>
</feature>
<dbReference type="PROSITE" id="PS50088">
    <property type="entry name" value="ANK_REPEAT"/>
    <property type="match status" value="1"/>
</dbReference>
<dbReference type="InterPro" id="IPR036770">
    <property type="entry name" value="Ankyrin_rpt-contain_sf"/>
</dbReference>
<reference evidence="5" key="2">
    <citation type="submission" date="2023-05" db="EMBL/GenBank/DDBJ databases">
        <authorList>
            <consortium name="Lawrence Berkeley National Laboratory"/>
            <person name="Steindorff A."/>
            <person name="Hensen N."/>
            <person name="Bonometti L."/>
            <person name="Westerberg I."/>
            <person name="Brannstrom I.O."/>
            <person name="Guillou S."/>
            <person name="Cros-Aarteil S."/>
            <person name="Calhoun S."/>
            <person name="Haridas S."/>
            <person name="Kuo A."/>
            <person name="Mondo S."/>
            <person name="Pangilinan J."/>
            <person name="Riley R."/>
            <person name="Labutti K."/>
            <person name="Andreopoulos B."/>
            <person name="Lipzen A."/>
            <person name="Chen C."/>
            <person name="Yanf M."/>
            <person name="Daum C."/>
            <person name="Ng V."/>
            <person name="Clum A."/>
            <person name="Ohm R."/>
            <person name="Martin F."/>
            <person name="Silar P."/>
            <person name="Natvig D."/>
            <person name="Lalanne C."/>
            <person name="Gautier V."/>
            <person name="Ament-Velasquez S.L."/>
            <person name="Kruys A."/>
            <person name="Hutchinson M.I."/>
            <person name="Powell A.J."/>
            <person name="Barry K."/>
            <person name="Miller A.N."/>
            <person name="Grigoriev I.V."/>
            <person name="Debuchy R."/>
            <person name="Gladieux P."/>
            <person name="Thoren M.H."/>
            <person name="Johannesson H."/>
        </authorList>
    </citation>
    <scope>NUCLEOTIDE SEQUENCE</scope>
    <source>
        <strain evidence="5">CBS 892.96</strain>
    </source>
</reference>
<feature type="region of interest" description="Disordered" evidence="4">
    <location>
        <begin position="1270"/>
        <end position="1292"/>
    </location>
</feature>
<evidence type="ECO:0008006" key="7">
    <source>
        <dbReference type="Google" id="ProtNLM"/>
    </source>
</evidence>
<sequence length="1292" mass="142095">MFSASPALSPTMSPPMTPYPLPLSSTSPPSDVKASLCRTVSTMYQPALSFSEKESAWAKHLMSEHCTNKGRKSKGEFSYKDANAILASIADGKVLNATPALVKALQTNFKANASIERRKSTNLFKVMTGRDQEDIRSNVLERAVQNCSYDIVYSLAMGADQDALDRALPFAITQNDTAKVFVLISSGANAAPLCAQFLHAVDNGPDDMLPLLLQEIKGACGDCRHKGLVRASASGNLLKVQILIDANADTTYDDAAALKVAILGHHEDIAVAIASTAKMASIPLHLDTMVGEAFAAGQDRTLSACLQSGARGPVTDKVLLEAVKQRRSLELVRTLAVMGGRPSKSIISATIDTLASLRVIPIIHNMVNALLPAGLEGDPVNTLLAISLHGDTLEGEPLARSSLVQLLVQRGNADVNFNGGQPLVLAATKGWLGILSVLLSSPTSLQSLQAAVAASMGIADTKVRLGIIERLLHAAGLNRQLLEVSIFQSACRSFDLSLIELLPHSGRSSEEVLAGFRAALSNPRWLKPSGLPTVRALLHLGVSGSDVSQAFCHAAKSYERDAFELFAAYVDFRTVIETLQVVIQASKDWLAPNNKYLWLVHDLLEWGGRGSEQANHTFLIAIEEYLLNRSSDALVETILSVGHADVNFQSGKALKLAVWTENLDVFRMLLSRGVTMKTIEDVFFEAMIASVSEDTALLFIDILTSADGLSCVKGFKKVIPQLRAPVRDCLMAHPGSIKLIKRLIKLGVNFDVEEPTILYGNKCGPELCTTLLWSLIPPPQGRRPIEPGVIRALIEAKVNVNFVAPNSKATALILAANFGHTDTVNHLIEAGANTRVRDYLNFSALFYASRNGHLNAVRSLLKSPYKPNDGSLHEAARNLHSKICTVLIGSCNFGANYPSLDHQGRTPLQEMAYCCDGTRNQVDMEDTLLALKKGGLELFKFSQNFGWKNAMLLALENPRPFSVTQALLDILWQLDHMSLFADNVPQKIHSPRSEKEAQPNRALEQMLRDKGAEDRYWSGSASDQPFGAIGHPEPLAKEIKRLEKIQRDHNDQLRREGEAQHQKIFFEQARHEQRLAQDGQTTIQKVQNSTILHENKLHQEAEVTLQQHQAMEEKNHISHRGRVLANQDKAALVAVDNNGLAQKHHINEHHQQVMDYQKRTDWQKVAALQAVDQQKLLGQKAQEMQKLKALEATDKHKLNYLHKTDKEKREHTKKTGEQQVTLKKSLAKLASKEDQRKLDFQYNMNEENLDFQHNQAQIKPFQQMAQNHIAGQASPPQGKVVKKQGPGGYIEN</sequence>
<feature type="compositionally biased region" description="Low complexity" evidence="4">
    <location>
        <begin position="1"/>
        <end position="11"/>
    </location>
</feature>
<keyword evidence="2 3" id="KW-0040">ANK repeat</keyword>
<accession>A0AAN6W1R8</accession>
<evidence type="ECO:0000313" key="6">
    <source>
        <dbReference type="Proteomes" id="UP001302321"/>
    </source>
</evidence>
<dbReference type="Proteomes" id="UP001302321">
    <property type="component" value="Unassembled WGS sequence"/>
</dbReference>
<dbReference type="InterPro" id="IPR002110">
    <property type="entry name" value="Ankyrin_rpt"/>
</dbReference>
<proteinExistence type="predicted"/>
<dbReference type="EMBL" id="MU866327">
    <property type="protein sequence ID" value="KAK4173670.1"/>
    <property type="molecule type" value="Genomic_DNA"/>
</dbReference>
<name>A0AAN6W1R8_9PEZI</name>
<feature type="region of interest" description="Disordered" evidence="4">
    <location>
        <begin position="1"/>
        <end position="25"/>
    </location>
</feature>
<dbReference type="Pfam" id="PF12796">
    <property type="entry name" value="Ank_2"/>
    <property type="match status" value="1"/>
</dbReference>
<evidence type="ECO:0000256" key="1">
    <source>
        <dbReference type="ARBA" id="ARBA00022737"/>
    </source>
</evidence>